<comment type="caution">
    <text evidence="2">The sequence shown here is derived from an EMBL/GenBank/DDBJ whole genome shotgun (WGS) entry which is preliminary data.</text>
</comment>
<dbReference type="RefSeq" id="WP_359794020.1">
    <property type="nucleotide sequence ID" value="NZ_JBEYBN010000089.1"/>
</dbReference>
<evidence type="ECO:0000256" key="1">
    <source>
        <dbReference type="SAM" id="MobiDB-lite"/>
    </source>
</evidence>
<proteinExistence type="predicted"/>
<reference evidence="2 3" key="1">
    <citation type="submission" date="2024-06" db="EMBL/GenBank/DDBJ databases">
        <title>The Natural Products Discovery Center: Release of the First 8490 Sequenced Strains for Exploring Actinobacteria Biosynthetic Diversity.</title>
        <authorList>
            <person name="Kalkreuter E."/>
            <person name="Kautsar S.A."/>
            <person name="Yang D."/>
            <person name="Bader C.D."/>
            <person name="Teijaro C.N."/>
            <person name="Fluegel L."/>
            <person name="Davis C.M."/>
            <person name="Simpson J.R."/>
            <person name="Lauterbach L."/>
            <person name="Steele A.D."/>
            <person name="Gui C."/>
            <person name="Meng S."/>
            <person name="Li G."/>
            <person name="Viehrig K."/>
            <person name="Ye F."/>
            <person name="Su P."/>
            <person name="Kiefer A.F."/>
            <person name="Nichols A."/>
            <person name="Cepeda A.J."/>
            <person name="Yan W."/>
            <person name="Fan B."/>
            <person name="Jiang Y."/>
            <person name="Adhikari A."/>
            <person name="Zheng C.-J."/>
            <person name="Schuster L."/>
            <person name="Cowan T.M."/>
            <person name="Smanski M.J."/>
            <person name="Chevrette M.G."/>
            <person name="De Carvalho L.P.S."/>
            <person name="Shen B."/>
        </authorList>
    </citation>
    <scope>NUCLEOTIDE SEQUENCE [LARGE SCALE GENOMIC DNA]</scope>
    <source>
        <strain evidence="2 3">NPDC019583</strain>
    </source>
</reference>
<name>A0ABV2Y6T0_9ACTN</name>
<sequence length="152" mass="16630">MTVPVLGDTRPPLPVRPTPHERDGRQPQTGGGRPHPQHTARHDDTDHPALPDRSRSMMPVTAALPSTEQEIGPRRPGAIYQNVDGRFEVLALITDPREAAKLLRRDSARWAVIVRDTLRPDGQPFAVGSVWTTSDYLIRPAKTAAPAFAPAA</sequence>
<accession>A0ABV2Y6T0</accession>
<keyword evidence="3" id="KW-1185">Reference proteome</keyword>
<dbReference type="EMBL" id="JBEYBN010000089">
    <property type="protein sequence ID" value="MEU2271977.1"/>
    <property type="molecule type" value="Genomic_DNA"/>
</dbReference>
<organism evidence="2 3">
    <name type="scientific">Streptomyces olindensis</name>
    <dbReference type="NCBI Taxonomy" id="358823"/>
    <lineage>
        <taxon>Bacteria</taxon>
        <taxon>Bacillati</taxon>
        <taxon>Actinomycetota</taxon>
        <taxon>Actinomycetes</taxon>
        <taxon>Kitasatosporales</taxon>
        <taxon>Streptomycetaceae</taxon>
        <taxon>Streptomyces</taxon>
    </lineage>
</organism>
<feature type="compositionally biased region" description="Basic and acidic residues" evidence="1">
    <location>
        <begin position="40"/>
        <end position="55"/>
    </location>
</feature>
<feature type="region of interest" description="Disordered" evidence="1">
    <location>
        <begin position="1"/>
        <end position="58"/>
    </location>
</feature>
<dbReference type="Proteomes" id="UP001550603">
    <property type="component" value="Unassembled WGS sequence"/>
</dbReference>
<gene>
    <name evidence="2" type="ORF">ABZ568_37215</name>
</gene>
<protein>
    <submittedName>
        <fullName evidence="2">Uncharacterized protein</fullName>
    </submittedName>
</protein>
<evidence type="ECO:0000313" key="3">
    <source>
        <dbReference type="Proteomes" id="UP001550603"/>
    </source>
</evidence>
<evidence type="ECO:0000313" key="2">
    <source>
        <dbReference type="EMBL" id="MEU2271977.1"/>
    </source>
</evidence>